<sequence>MDLSLLDLSTRKFWRAVGRRIDVDGEHAWLRAPMSDGPQVGDAWLAAEAAAYGGVVREGLPGAGLMRDMAELDGPGFEAARLRPEIRDFYEHTSDWRMEVWVAWSPLFWPGGELVSRIFGQRLEQLALPMRPLDTARGMDSRIAVIEDADGVQRAAGWLRTVRATGAFAFSGCYSSRSLPGADRPGVHVAFPLESGNVQVFLRPDHGEDGSLWLRSPGERWGGNGAYVIARDGGHTHASRAPVHESFHVYVDDEGVVRADHDLRVWKASAVKLHYKLERRSS</sequence>
<reference evidence="1 2" key="1">
    <citation type="submission" date="2019-03" db="EMBL/GenBank/DDBJ databases">
        <authorList>
            <person name="Kim M.K.M."/>
        </authorList>
    </citation>
    <scope>NUCLEOTIDE SEQUENCE [LARGE SCALE GENOMIC DNA]</scope>
    <source>
        <strain evidence="1 2">18JY15-6</strain>
    </source>
</reference>
<dbReference type="Proteomes" id="UP000295453">
    <property type="component" value="Unassembled WGS sequence"/>
</dbReference>
<proteinExistence type="predicted"/>
<dbReference type="AlphaFoldDB" id="A0A4R1CGK3"/>
<dbReference type="RefSeq" id="WP_131582185.1">
    <property type="nucleotide sequence ID" value="NZ_SJZJ01000006.1"/>
</dbReference>
<dbReference type="EMBL" id="SJZJ01000006">
    <property type="protein sequence ID" value="TCJ30061.1"/>
    <property type="molecule type" value="Genomic_DNA"/>
</dbReference>
<comment type="caution">
    <text evidence="1">The sequence shown here is derived from an EMBL/GenBank/DDBJ whole genome shotgun (WGS) entry which is preliminary data.</text>
</comment>
<protein>
    <submittedName>
        <fullName evidence="1">Uncharacterized protein</fullName>
    </submittedName>
</protein>
<evidence type="ECO:0000313" key="1">
    <source>
        <dbReference type="EMBL" id="TCJ30061.1"/>
    </source>
</evidence>
<keyword evidence="2" id="KW-1185">Reference proteome</keyword>
<evidence type="ECO:0000313" key="2">
    <source>
        <dbReference type="Proteomes" id="UP000295453"/>
    </source>
</evidence>
<gene>
    <name evidence="1" type="ORF">EPD65_05620</name>
</gene>
<organism evidence="1 2">
    <name type="scientific">Nocardioides jejuensis</name>
    <dbReference type="NCBI Taxonomy" id="2502782"/>
    <lineage>
        <taxon>Bacteria</taxon>
        <taxon>Bacillati</taxon>
        <taxon>Actinomycetota</taxon>
        <taxon>Actinomycetes</taxon>
        <taxon>Propionibacteriales</taxon>
        <taxon>Nocardioidaceae</taxon>
        <taxon>Nocardioides</taxon>
    </lineage>
</organism>
<dbReference type="OrthoDB" id="3678706at2"/>
<accession>A0A4R1CGK3</accession>
<name>A0A4R1CGK3_9ACTN</name>